<dbReference type="EMBL" id="CZPT02000522">
    <property type="protein sequence ID" value="SCU66221.1"/>
    <property type="molecule type" value="Genomic_DNA"/>
</dbReference>
<dbReference type="PANTHER" id="PTHR32019">
    <property type="entry name" value="R3H DOMAIN-CONTAINING PROTEIN 4"/>
    <property type="match status" value="1"/>
</dbReference>
<dbReference type="GO" id="GO:0003676">
    <property type="term" value="F:nucleic acid binding"/>
    <property type="evidence" value="ECO:0007669"/>
    <property type="project" value="InterPro"/>
</dbReference>
<gene>
    <name evidence="3" type="ORF">TEOVI_000887800</name>
</gene>
<feature type="compositionally biased region" description="Basic residues" evidence="1">
    <location>
        <begin position="474"/>
        <end position="486"/>
    </location>
</feature>
<feature type="region of interest" description="Disordered" evidence="1">
    <location>
        <begin position="465"/>
        <end position="486"/>
    </location>
</feature>
<name>A0A1G4I360_TRYEQ</name>
<evidence type="ECO:0000259" key="2">
    <source>
        <dbReference type="Pfam" id="PF13902"/>
    </source>
</evidence>
<dbReference type="RefSeq" id="XP_067077688.1">
    <property type="nucleotide sequence ID" value="XM_067221587.1"/>
</dbReference>
<dbReference type="PANTHER" id="PTHR32019:SF2">
    <property type="entry name" value="R3H DOMAIN-CONTAINING PROTEIN 4"/>
    <property type="match status" value="1"/>
</dbReference>
<feature type="compositionally biased region" description="Low complexity" evidence="1">
    <location>
        <begin position="37"/>
        <end position="49"/>
    </location>
</feature>
<sequence>MTVSANDDPVNESFCTAYNSSKKEGDETTSAQVSDSTAPRVTPVPLTTPRHAKKQRLNRRIEVTDTSADRITVTDALQQHTREVLTVHNGPVVYEEQMIFHPYELYKHGKNKIHTGSVGYSSGADLVMLRDAVSEPSDADLAYVRRSAEIGSVICLDPKAQRPLTETEEEEQKKNKKRLAGAGYRKYPGIRAPKNRKVRNRLLNTYLATELGREILDNYREMQENGETDADQTPPLRPIFSDLPQVFYDILDLDEDAQTAALERYGVKIHAPAGNAQPKDPDSGEVRFQNLNSRLRGELVHAINSEFLSKQIEDLEQNFTAFIKSGDPSKSLTYRFRDGYGRLVCHGVAAYYKLVSQSHQQADGSKTTVVSWPKRKRKNTSSLTLPKITLKSLLRKKRNEMPHTPLQSSTLDTPLFDFNDGPTDMEPLDLGAAASNDANPDDWLQPLEPDGIMPVYQPFSLAYSIGNENSGTKQKGKKSKGTKTSN</sequence>
<dbReference type="VEuPathDB" id="TriTrypDB:TEOVI_000887800"/>
<dbReference type="SUPFAM" id="SSF82708">
    <property type="entry name" value="R3H domain"/>
    <property type="match status" value="1"/>
</dbReference>
<feature type="region of interest" description="Disordered" evidence="1">
    <location>
        <begin position="401"/>
        <end position="451"/>
    </location>
</feature>
<evidence type="ECO:0000313" key="3">
    <source>
        <dbReference type="EMBL" id="SCU66221.1"/>
    </source>
</evidence>
<evidence type="ECO:0000256" key="1">
    <source>
        <dbReference type="SAM" id="MobiDB-lite"/>
    </source>
</evidence>
<evidence type="ECO:0000313" key="4">
    <source>
        <dbReference type="Proteomes" id="UP000195570"/>
    </source>
</evidence>
<dbReference type="Pfam" id="PF13902">
    <property type="entry name" value="R3H-assoc"/>
    <property type="match status" value="1"/>
</dbReference>
<feature type="region of interest" description="Disordered" evidence="1">
    <location>
        <begin position="1"/>
        <end position="56"/>
    </location>
</feature>
<protein>
    <submittedName>
        <fullName evidence="3">R3H-associated N-terminal domain containing protein, putative</fullName>
    </submittedName>
</protein>
<proteinExistence type="predicted"/>
<keyword evidence="4" id="KW-1185">Reference proteome</keyword>
<dbReference type="Proteomes" id="UP000195570">
    <property type="component" value="Unassembled WGS sequence"/>
</dbReference>
<dbReference type="InterPro" id="IPR039629">
    <property type="entry name" value="R3HDM4"/>
</dbReference>
<dbReference type="AlphaFoldDB" id="A0A1G4I360"/>
<dbReference type="InterPro" id="IPR025952">
    <property type="entry name" value="R3H-assoc_dom"/>
</dbReference>
<reference evidence="3" key="1">
    <citation type="submission" date="2016-09" db="EMBL/GenBank/DDBJ databases">
        <authorList>
            <person name="Hebert L."/>
            <person name="Moumen B."/>
        </authorList>
    </citation>
    <scope>NUCLEOTIDE SEQUENCE [LARGE SCALE GENOMIC DNA]</scope>
    <source>
        <strain evidence="3">OVI</strain>
    </source>
</reference>
<feature type="domain" description="R3H-associated N-terminal" evidence="2">
    <location>
        <begin position="177"/>
        <end position="301"/>
    </location>
</feature>
<dbReference type="GeneID" id="92382812"/>
<comment type="caution">
    <text evidence="3">The sequence shown here is derived from an EMBL/GenBank/DDBJ whole genome shotgun (WGS) entry which is preliminary data.</text>
</comment>
<organism evidence="3 4">
    <name type="scientific">Trypanosoma equiperdum</name>
    <dbReference type="NCBI Taxonomy" id="5694"/>
    <lineage>
        <taxon>Eukaryota</taxon>
        <taxon>Discoba</taxon>
        <taxon>Euglenozoa</taxon>
        <taxon>Kinetoplastea</taxon>
        <taxon>Metakinetoplastina</taxon>
        <taxon>Trypanosomatida</taxon>
        <taxon>Trypanosomatidae</taxon>
        <taxon>Trypanosoma</taxon>
    </lineage>
</organism>
<accession>A0A1G4I360</accession>
<dbReference type="Gene3D" id="3.30.1370.50">
    <property type="entry name" value="R3H-like domain"/>
    <property type="match status" value="1"/>
</dbReference>
<dbReference type="InterPro" id="IPR036867">
    <property type="entry name" value="R3H_dom_sf"/>
</dbReference>